<feature type="non-terminal residue" evidence="2">
    <location>
        <position position="1"/>
    </location>
</feature>
<feature type="compositionally biased region" description="Basic and acidic residues" evidence="1">
    <location>
        <begin position="38"/>
        <end position="70"/>
    </location>
</feature>
<dbReference type="GO" id="GO:0061630">
    <property type="term" value="F:ubiquitin protein ligase activity"/>
    <property type="evidence" value="ECO:0007669"/>
    <property type="project" value="InterPro"/>
</dbReference>
<organism evidence="2">
    <name type="scientific">Dendronephthya klunzingeri</name>
    <name type="common">Klunzinger's soft coral</name>
    <dbReference type="NCBI Taxonomy" id="84964"/>
    <lineage>
        <taxon>Eukaryota</taxon>
        <taxon>Metazoa</taxon>
        <taxon>Cnidaria</taxon>
        <taxon>Anthozoa</taxon>
        <taxon>Octocorallia</taxon>
        <taxon>Malacalcyonacea</taxon>
        <taxon>Nephtheidae</taxon>
        <taxon>Dendronephthya</taxon>
    </lineage>
</organism>
<dbReference type="GO" id="GO:0005634">
    <property type="term" value="C:nucleus"/>
    <property type="evidence" value="ECO:0007669"/>
    <property type="project" value="TreeGrafter"/>
</dbReference>
<feature type="compositionally biased region" description="Basic and acidic residues" evidence="1">
    <location>
        <begin position="79"/>
        <end position="88"/>
    </location>
</feature>
<feature type="compositionally biased region" description="Basic residues" evidence="1">
    <location>
        <begin position="103"/>
        <end position="112"/>
    </location>
</feature>
<evidence type="ECO:0000256" key="1">
    <source>
        <dbReference type="SAM" id="MobiDB-lite"/>
    </source>
</evidence>
<sequence length="262" mass="29783">KGDRQTLMKRHQEFTIMYNSECNKPKPKSVPEIVRLVEEGERKKNKPVENRDKLNFERAQNQEDIDKMKSEYMSQNEDEFTRLINDVKNRKRKAQREKDIKSRRTTPSKKKNSPSTSKERFELKLLPSDDDTASNSSGADFEPVMTRSSARSVEKRVTRSRAKLSEKRNENPCDVSCSTIEEDPGLVDICDDPMEPCVSAILPDPPSLSQIGELDEESNHSNESSDSVSMLPPAFGPANPAKYENPPQDEGDDGNESEEIEF</sequence>
<dbReference type="PANTHER" id="PTHR14134:SF2">
    <property type="entry name" value="E3 UBIQUITIN-PROTEIN LIGASE RAD18"/>
    <property type="match status" value="1"/>
</dbReference>
<dbReference type="PANTHER" id="PTHR14134">
    <property type="entry name" value="E3 UBIQUITIN-PROTEIN LIGASE RAD18"/>
    <property type="match status" value="1"/>
</dbReference>
<proteinExistence type="evidence at transcript level"/>
<name>Q6LAF2_DENKL</name>
<feature type="compositionally biased region" description="Basic and acidic residues" evidence="1">
    <location>
        <begin position="152"/>
        <end position="171"/>
    </location>
</feature>
<feature type="region of interest" description="Disordered" evidence="1">
    <location>
        <begin position="38"/>
        <end position="175"/>
    </location>
</feature>
<dbReference type="GO" id="GO:0097505">
    <property type="term" value="C:Rad6-Rad18 complex"/>
    <property type="evidence" value="ECO:0007669"/>
    <property type="project" value="TreeGrafter"/>
</dbReference>
<dbReference type="GO" id="GO:0006301">
    <property type="term" value="P:DNA damage tolerance"/>
    <property type="evidence" value="ECO:0007669"/>
    <property type="project" value="InterPro"/>
</dbReference>
<feature type="compositionally biased region" description="Acidic residues" evidence="1">
    <location>
        <begin position="247"/>
        <end position="262"/>
    </location>
</feature>
<evidence type="ECO:0000313" key="2">
    <source>
        <dbReference type="EMBL" id="CAC79641.1"/>
    </source>
</evidence>
<feature type="region of interest" description="Disordered" evidence="1">
    <location>
        <begin position="198"/>
        <end position="262"/>
    </location>
</feature>
<protein>
    <submittedName>
        <fullName evidence="2">UVS-related protein</fullName>
    </submittedName>
</protein>
<dbReference type="InterPro" id="IPR039577">
    <property type="entry name" value="Rad18"/>
</dbReference>
<dbReference type="EMBL" id="Y18808">
    <property type="protein sequence ID" value="CAC79641.1"/>
    <property type="molecule type" value="mRNA"/>
</dbReference>
<reference evidence="2" key="1">
    <citation type="submission" date="1999-02" db="EMBL/GenBank/DDBJ databases">
        <title>Cell culture from the octocorals Dendronephthya klunzingeri and Anthelia glauca: Application for monitoring of environmetal stress.</title>
        <authorList>
            <person name="Gundacker D."/>
            <person name="Eisinger M."/>
            <person name="Wiens M."/>
            <person name="Steffen R."/>
            <person name="Batel R."/>
            <person name="Mueller I.M."/>
            <person name="Mueller W.E.G."/>
        </authorList>
    </citation>
    <scope>NUCLEOTIDE SEQUENCE</scope>
</reference>
<dbReference type="GO" id="GO:0003697">
    <property type="term" value="F:single-stranded DNA binding"/>
    <property type="evidence" value="ECO:0007669"/>
    <property type="project" value="InterPro"/>
</dbReference>
<dbReference type="AlphaFoldDB" id="Q6LAF2"/>
<accession>Q6LAF2</accession>
<dbReference type="GO" id="GO:0006513">
    <property type="term" value="P:protein monoubiquitination"/>
    <property type="evidence" value="ECO:0007669"/>
    <property type="project" value="InterPro"/>
</dbReference>